<dbReference type="HAMAP" id="MF_04144">
    <property type="entry name" value="TERL_LAMBDA"/>
    <property type="match status" value="1"/>
</dbReference>
<dbReference type="Pfam" id="PF05876">
    <property type="entry name" value="GpA_ATPase"/>
    <property type="match status" value="1"/>
</dbReference>
<feature type="domain" description="Terminase large subunit GpA endonuclease" evidence="3">
    <location>
        <begin position="295"/>
        <end position="566"/>
    </location>
</feature>
<reference evidence="4" key="1">
    <citation type="submission" date="2018-05" db="EMBL/GenBank/DDBJ databases">
        <title>Reclassification of Methylarcula marina and Methylarcula terricola as Paracoccus methylarcula sp.nov., comb.nov. and Paracoccus terricola comb.nov.</title>
        <authorList>
            <person name="Shmareva M.N."/>
            <person name="Doronina N.V."/>
            <person name="Vasilenko O.V."/>
            <person name="Tarlachkov S.V."/>
            <person name="Trotsenko Y.A."/>
        </authorList>
    </citation>
    <scope>NUCLEOTIDE SEQUENCE [LARGE SCALE GENOMIC DNA]</scope>
    <source>
        <strain evidence="4">VKM B-2159</strain>
    </source>
</reference>
<evidence type="ECO:0000259" key="2">
    <source>
        <dbReference type="Pfam" id="PF05876"/>
    </source>
</evidence>
<comment type="caution">
    <text evidence="4">The sequence shown here is derived from an EMBL/GenBank/DDBJ whole genome shotgun (WGS) entry which is preliminary data.</text>
</comment>
<feature type="region of interest" description="Disordered" evidence="1">
    <location>
        <begin position="574"/>
        <end position="595"/>
    </location>
</feature>
<evidence type="ECO:0000259" key="3">
    <source>
        <dbReference type="Pfam" id="PF20454"/>
    </source>
</evidence>
<dbReference type="Proteomes" id="UP000238137">
    <property type="component" value="Unassembled WGS sequence"/>
</dbReference>
<sequence>MHAETFRTLRADVYAALRPPPQLDLADWTEKHVRIPQTVSAEPGRMVLMPWQREVARSIGNNRVGRVSILKSSRIGATQLMVAGLAHYALNDPALQLVVLPSESLCRMLLTDMIEPTFNASPALRGALTENVSGRDTMLTRHYAGGRLSIVSGASGKNLRARAARVLWMDEVDGLEVSAGGDDGEGDPVAIALRRVASFGSRSKVVMASTPIDEATSRIARAYEEGDCRQWHLPCLHCGTYQELEWSMIQWPTGKPEEAYFCCPACGAITQEADRPKMLDRGKWVVTRPEVIGHHSYRINAIGGSALESWGSIAAQFVAAKTNPNLLKVWTNQLEGRVWRDGSDGLEPGDLIDTVEPIGLDGRIPPEVIILTAGTDLQADRAEISTLGWTADGRALVLEHSVIWGDPYGDDLWRDVHDLLARSFPHPNGGTLRYDAALTDAGFATQEVYNATRGYAAKRIFPCMGVSGWKRPPVSLGKAAGDKTIRLQLVGTDPIKQRIMGMVQGGSFRFSDSLSEEWFDGFTAERLRTRFNKGFKVLEWHKVRQRNEPIDTCTYAVAARSLLNIDLDRRAEELASQAAPAPAPRRIKSRWMQGG</sequence>
<accession>A0A422QUQ0</accession>
<dbReference type="GO" id="GO:0016887">
    <property type="term" value="F:ATP hydrolysis activity"/>
    <property type="evidence" value="ECO:0007669"/>
    <property type="project" value="InterPro"/>
</dbReference>
<keyword evidence="5" id="KW-1185">Reference proteome</keyword>
<dbReference type="Pfam" id="PF20454">
    <property type="entry name" value="GpA_nuclease"/>
    <property type="match status" value="1"/>
</dbReference>
<dbReference type="GO" id="GO:0004519">
    <property type="term" value="F:endonuclease activity"/>
    <property type="evidence" value="ECO:0007669"/>
    <property type="project" value="InterPro"/>
</dbReference>
<dbReference type="RefSeq" id="WP_106692087.1">
    <property type="nucleotide sequence ID" value="NZ_PXNQ02000009.1"/>
</dbReference>
<dbReference type="InterPro" id="IPR046454">
    <property type="entry name" value="GpA_endonuclease"/>
</dbReference>
<name>A0A422QUQ0_9RHOB</name>
<dbReference type="InterPro" id="IPR008866">
    <property type="entry name" value="Phage_lambda_GpA-like"/>
</dbReference>
<protein>
    <submittedName>
        <fullName evidence="4">Terminase</fullName>
    </submittedName>
</protein>
<dbReference type="InterPro" id="IPR046453">
    <property type="entry name" value="GpA_ATPase"/>
</dbReference>
<dbReference type="AlphaFoldDB" id="A0A422QUQ0"/>
<dbReference type="EMBL" id="PXNQ02000009">
    <property type="protein sequence ID" value="RNF33710.1"/>
    <property type="molecule type" value="Genomic_DNA"/>
</dbReference>
<evidence type="ECO:0000313" key="4">
    <source>
        <dbReference type="EMBL" id="RNF33710.1"/>
    </source>
</evidence>
<feature type="domain" description="Phage terminase large subunit GpA ATPase" evidence="2">
    <location>
        <begin position="40"/>
        <end position="284"/>
    </location>
</feature>
<proteinExistence type="inferred from homology"/>
<evidence type="ECO:0000256" key="1">
    <source>
        <dbReference type="SAM" id="MobiDB-lite"/>
    </source>
</evidence>
<organism evidence="4 5">
    <name type="scientific">Paracoccus methylarcula</name>
    <dbReference type="NCBI Taxonomy" id="72022"/>
    <lineage>
        <taxon>Bacteria</taxon>
        <taxon>Pseudomonadati</taxon>
        <taxon>Pseudomonadota</taxon>
        <taxon>Alphaproteobacteria</taxon>
        <taxon>Rhodobacterales</taxon>
        <taxon>Paracoccaceae</taxon>
        <taxon>Paracoccus</taxon>
    </lineage>
</organism>
<dbReference type="Gene3D" id="3.40.50.300">
    <property type="entry name" value="P-loop containing nucleotide triphosphate hydrolases"/>
    <property type="match status" value="1"/>
</dbReference>
<dbReference type="InterPro" id="IPR027417">
    <property type="entry name" value="P-loop_NTPase"/>
</dbReference>
<dbReference type="GO" id="GO:0005524">
    <property type="term" value="F:ATP binding"/>
    <property type="evidence" value="ECO:0007669"/>
    <property type="project" value="InterPro"/>
</dbReference>
<gene>
    <name evidence="4" type="ORF">A7A09_014565</name>
</gene>
<dbReference type="OrthoDB" id="5181253at2"/>
<evidence type="ECO:0000313" key="5">
    <source>
        <dbReference type="Proteomes" id="UP000238137"/>
    </source>
</evidence>